<evidence type="ECO:0000313" key="2">
    <source>
        <dbReference type="Proteomes" id="UP000789524"/>
    </source>
</evidence>
<protein>
    <submittedName>
        <fullName evidence="1">(African queen) hypothetical protein</fullName>
    </submittedName>
</protein>
<dbReference type="OrthoDB" id="7392765at2759"/>
<dbReference type="AlphaFoldDB" id="A0A8J2VU69"/>
<sequence length="323" mass="33451">MPLNQNNITPYLANNFGLNNLAATSGISTVNPSFTSTPNGYGNFISNNIANANSIANNEALFNANFVTNNFAQRNDIANEIVGNRNAISNANAFYANEALIGNSILPKLNLLPNNVIETQSNAIQSELLNNMQFTPIISDFVPSLQYGDITMTGDLPIGGMIKVCGCFPVYGMVNVDGSLPSAGTAIVAESFGNQVIEIVHNCAHQDVYSQCLNRAALGAPLGQGFVSRVGLGSCVSEAYGSLGLTSPVDLIEEQGAGYGGSGVGEVYVNGLLPVEGYSSISGQVPVLGVVRFDGPVAARGSVSITGACGCGCQQVLPANVVC</sequence>
<accession>A0A8J2VU69</accession>
<organism evidence="1 2">
    <name type="scientific">Danaus chrysippus</name>
    <name type="common">African queen</name>
    <dbReference type="NCBI Taxonomy" id="151541"/>
    <lineage>
        <taxon>Eukaryota</taxon>
        <taxon>Metazoa</taxon>
        <taxon>Ecdysozoa</taxon>
        <taxon>Arthropoda</taxon>
        <taxon>Hexapoda</taxon>
        <taxon>Insecta</taxon>
        <taxon>Pterygota</taxon>
        <taxon>Neoptera</taxon>
        <taxon>Endopterygota</taxon>
        <taxon>Lepidoptera</taxon>
        <taxon>Glossata</taxon>
        <taxon>Ditrysia</taxon>
        <taxon>Papilionoidea</taxon>
        <taxon>Nymphalidae</taxon>
        <taxon>Danainae</taxon>
        <taxon>Danaini</taxon>
        <taxon>Danaina</taxon>
        <taxon>Danaus</taxon>
        <taxon>Anosia</taxon>
    </lineage>
</organism>
<reference evidence="1" key="1">
    <citation type="submission" date="2021-09" db="EMBL/GenBank/DDBJ databases">
        <authorList>
            <person name="Martin H S."/>
        </authorList>
    </citation>
    <scope>NUCLEOTIDE SEQUENCE</scope>
</reference>
<proteinExistence type="predicted"/>
<name>A0A8J2VU69_9NEOP</name>
<keyword evidence="2" id="KW-1185">Reference proteome</keyword>
<evidence type="ECO:0000313" key="1">
    <source>
        <dbReference type="EMBL" id="CAG9573426.1"/>
    </source>
</evidence>
<comment type="caution">
    <text evidence="1">The sequence shown here is derived from an EMBL/GenBank/DDBJ whole genome shotgun (WGS) entry which is preliminary data.</text>
</comment>
<dbReference type="EMBL" id="CAKASE010000070">
    <property type="protein sequence ID" value="CAG9573426.1"/>
    <property type="molecule type" value="Genomic_DNA"/>
</dbReference>
<gene>
    <name evidence="1" type="ORF">DCHRY22_LOCUS10443</name>
</gene>
<dbReference type="Proteomes" id="UP000789524">
    <property type="component" value="Unassembled WGS sequence"/>
</dbReference>